<proteinExistence type="predicted"/>
<dbReference type="Pfam" id="PF01796">
    <property type="entry name" value="OB_ChsH2_C"/>
    <property type="match status" value="1"/>
</dbReference>
<dbReference type="InterPro" id="IPR022002">
    <property type="entry name" value="ChsH2_Znr"/>
</dbReference>
<feature type="domain" description="ChsH2 C-terminal OB-fold" evidence="1">
    <location>
        <begin position="56"/>
        <end position="114"/>
    </location>
</feature>
<dbReference type="Pfam" id="PF12172">
    <property type="entry name" value="zf-ChsH2"/>
    <property type="match status" value="1"/>
</dbReference>
<dbReference type="RefSeq" id="WP_093454111.1">
    <property type="nucleotide sequence ID" value="NZ_FNZG01000004.1"/>
</dbReference>
<dbReference type="SUPFAM" id="SSF50249">
    <property type="entry name" value="Nucleic acid-binding proteins"/>
    <property type="match status" value="1"/>
</dbReference>
<dbReference type="PANTHER" id="PTHR34075:SF5">
    <property type="entry name" value="BLR3430 PROTEIN"/>
    <property type="match status" value="1"/>
</dbReference>
<dbReference type="AlphaFoldDB" id="A0A1I1LRE5"/>
<dbReference type="Gene3D" id="6.10.30.10">
    <property type="match status" value="1"/>
</dbReference>
<dbReference type="InterPro" id="IPR002878">
    <property type="entry name" value="ChsH2_C"/>
</dbReference>
<dbReference type="InterPro" id="IPR012340">
    <property type="entry name" value="NA-bd_OB-fold"/>
</dbReference>
<feature type="domain" description="ChsH2 rubredoxin-like zinc ribbon" evidence="2">
    <location>
        <begin position="19"/>
        <end position="53"/>
    </location>
</feature>
<dbReference type="InterPro" id="IPR052513">
    <property type="entry name" value="Thioester_dehydratase-like"/>
</dbReference>
<sequence>MSYDLISPPPLNPESQPFWDAAAKGTFLIRHCPACDQAHWYPRTICPLCHQADTEWRESPGTGTIYTWTHMRKSPRGPFALAYLELDEGPRVYVQFRPEDSENLEIGKRARIMFHPVKDGAPMMFAELI</sequence>
<dbReference type="STRING" id="517719.SAMN05421762_2065"/>
<reference evidence="3 4" key="1">
    <citation type="submission" date="2016-10" db="EMBL/GenBank/DDBJ databases">
        <authorList>
            <person name="de Groot N.N."/>
        </authorList>
    </citation>
    <scope>NUCLEOTIDE SEQUENCE [LARGE SCALE GENOMIC DNA]</scope>
    <source>
        <strain evidence="3 4">DSM 29619</strain>
    </source>
</reference>
<dbReference type="EMBL" id="FOLX01000001">
    <property type="protein sequence ID" value="SFC75092.1"/>
    <property type="molecule type" value="Genomic_DNA"/>
</dbReference>
<evidence type="ECO:0008006" key="5">
    <source>
        <dbReference type="Google" id="ProtNLM"/>
    </source>
</evidence>
<evidence type="ECO:0000313" key="4">
    <source>
        <dbReference type="Proteomes" id="UP000231644"/>
    </source>
</evidence>
<accession>A0A1I1LRE5</accession>
<gene>
    <name evidence="3" type="ORF">SAMN05421762_2065</name>
</gene>
<dbReference type="PANTHER" id="PTHR34075">
    <property type="entry name" value="BLR3430 PROTEIN"/>
    <property type="match status" value="1"/>
</dbReference>
<dbReference type="Proteomes" id="UP000231644">
    <property type="component" value="Unassembled WGS sequence"/>
</dbReference>
<evidence type="ECO:0000259" key="2">
    <source>
        <dbReference type="Pfam" id="PF12172"/>
    </source>
</evidence>
<dbReference type="OrthoDB" id="3182121at2"/>
<evidence type="ECO:0000259" key="1">
    <source>
        <dbReference type="Pfam" id="PF01796"/>
    </source>
</evidence>
<name>A0A1I1LRE5_9RHOB</name>
<organism evidence="3 4">
    <name type="scientific">Pseudooceanicola nitratireducens</name>
    <dbReference type="NCBI Taxonomy" id="517719"/>
    <lineage>
        <taxon>Bacteria</taxon>
        <taxon>Pseudomonadati</taxon>
        <taxon>Pseudomonadota</taxon>
        <taxon>Alphaproteobacteria</taxon>
        <taxon>Rhodobacterales</taxon>
        <taxon>Paracoccaceae</taxon>
        <taxon>Pseudooceanicola</taxon>
    </lineage>
</organism>
<evidence type="ECO:0000313" key="3">
    <source>
        <dbReference type="EMBL" id="SFC75092.1"/>
    </source>
</evidence>
<protein>
    <recommendedName>
        <fullName evidence="5">DNA-binding protein</fullName>
    </recommendedName>
</protein>
<keyword evidence="4" id="KW-1185">Reference proteome</keyword>